<proteinExistence type="predicted"/>
<accession>A0ABN7S957</accession>
<evidence type="ECO:0000313" key="1">
    <source>
        <dbReference type="EMBL" id="CAG5095542.1"/>
    </source>
</evidence>
<name>A0ABN7S957_OIKDI</name>
<dbReference type="Proteomes" id="UP001158576">
    <property type="component" value="Chromosome XSR"/>
</dbReference>
<dbReference type="EMBL" id="OU015569">
    <property type="protein sequence ID" value="CAG5095542.1"/>
    <property type="molecule type" value="Genomic_DNA"/>
</dbReference>
<reference evidence="1 2" key="1">
    <citation type="submission" date="2021-04" db="EMBL/GenBank/DDBJ databases">
        <authorList>
            <person name="Bliznina A."/>
        </authorList>
    </citation>
    <scope>NUCLEOTIDE SEQUENCE [LARGE SCALE GENOMIC DNA]</scope>
</reference>
<evidence type="ECO:0000313" key="2">
    <source>
        <dbReference type="Proteomes" id="UP001158576"/>
    </source>
</evidence>
<protein>
    <submittedName>
        <fullName evidence="1">Oidioi.mRNA.OKI2018_I69.XSR.g14231.t1.cds</fullName>
    </submittedName>
</protein>
<sequence>MPIEQIESNQYYIKLAENLFAKIERVQVRDFPAQIKVEDPRGRRQFFDETSFAQFMNDNMFSVKTKITKCQWDDLVAESKRVDEDNFQTVEIMETTDDHVVPARESNKYGRRIVKARRRRTPLNPFWTAEKELMRGL</sequence>
<organism evidence="1 2">
    <name type="scientific">Oikopleura dioica</name>
    <name type="common">Tunicate</name>
    <dbReference type="NCBI Taxonomy" id="34765"/>
    <lineage>
        <taxon>Eukaryota</taxon>
        <taxon>Metazoa</taxon>
        <taxon>Chordata</taxon>
        <taxon>Tunicata</taxon>
        <taxon>Appendicularia</taxon>
        <taxon>Copelata</taxon>
        <taxon>Oikopleuridae</taxon>
        <taxon>Oikopleura</taxon>
    </lineage>
</organism>
<keyword evidence="2" id="KW-1185">Reference proteome</keyword>
<gene>
    <name evidence="1" type="ORF">OKIOD_LOCUS5789</name>
</gene>